<reference evidence="2 3" key="1">
    <citation type="submission" date="2021-01" db="EMBL/GenBank/DDBJ databases">
        <title>Whole genome shotgun sequence of Actinoplanes couchii NBRC 106145.</title>
        <authorList>
            <person name="Komaki H."/>
            <person name="Tamura T."/>
        </authorList>
    </citation>
    <scope>NUCLEOTIDE SEQUENCE [LARGE SCALE GENOMIC DNA]</scope>
    <source>
        <strain evidence="2 3">NBRC 106145</strain>
    </source>
</reference>
<proteinExistence type="predicted"/>
<dbReference type="RefSeq" id="WP_203808024.1">
    <property type="nucleotide sequence ID" value="NZ_BAAAQE010000111.1"/>
</dbReference>
<name>A0ABQ3XQE6_9ACTN</name>
<protein>
    <submittedName>
        <fullName evidence="2">Uncharacterized protein</fullName>
    </submittedName>
</protein>
<evidence type="ECO:0000313" key="3">
    <source>
        <dbReference type="Proteomes" id="UP000612282"/>
    </source>
</evidence>
<evidence type="ECO:0000313" key="2">
    <source>
        <dbReference type="EMBL" id="GID60729.1"/>
    </source>
</evidence>
<dbReference type="Proteomes" id="UP000612282">
    <property type="component" value="Unassembled WGS sequence"/>
</dbReference>
<sequence length="190" mass="20251">MKLLALAVSLTLGLVPAVFVAAPANAIDFQEPARFQIRDVRIDGQSDVVKVKQGGVHRVSMDVLHDCGSCGNAVNQVIVGLAGQDKAQVSVWNGKQRSGGGAKRVNGAVAEDNPGAAQWVTVEFDITVPADPGAYPIRARYAQAYYGRLLTAEGRAIAQQEFPDTLGWWKVDRPNGPDARSTIGYVIVVP</sequence>
<comment type="caution">
    <text evidence="2">The sequence shown here is derived from an EMBL/GenBank/DDBJ whole genome shotgun (WGS) entry which is preliminary data.</text>
</comment>
<accession>A0ABQ3XQE6</accession>
<gene>
    <name evidence="2" type="ORF">Aco03nite_091330</name>
</gene>
<keyword evidence="1" id="KW-0732">Signal</keyword>
<evidence type="ECO:0000256" key="1">
    <source>
        <dbReference type="SAM" id="SignalP"/>
    </source>
</evidence>
<feature type="chain" id="PRO_5047282236" evidence="1">
    <location>
        <begin position="27"/>
        <end position="190"/>
    </location>
</feature>
<dbReference type="EMBL" id="BOMG01000114">
    <property type="protein sequence ID" value="GID60729.1"/>
    <property type="molecule type" value="Genomic_DNA"/>
</dbReference>
<organism evidence="2 3">
    <name type="scientific">Actinoplanes couchii</name>
    <dbReference type="NCBI Taxonomy" id="403638"/>
    <lineage>
        <taxon>Bacteria</taxon>
        <taxon>Bacillati</taxon>
        <taxon>Actinomycetota</taxon>
        <taxon>Actinomycetes</taxon>
        <taxon>Micromonosporales</taxon>
        <taxon>Micromonosporaceae</taxon>
        <taxon>Actinoplanes</taxon>
    </lineage>
</organism>
<feature type="signal peptide" evidence="1">
    <location>
        <begin position="1"/>
        <end position="26"/>
    </location>
</feature>
<keyword evidence="3" id="KW-1185">Reference proteome</keyword>